<evidence type="ECO:0000313" key="3">
    <source>
        <dbReference type="Proteomes" id="UP000254631"/>
    </source>
</evidence>
<dbReference type="GO" id="GO:0016747">
    <property type="term" value="F:acyltransferase activity, transferring groups other than amino-acyl groups"/>
    <property type="evidence" value="ECO:0007669"/>
    <property type="project" value="InterPro"/>
</dbReference>
<organism evidence="2 3">
    <name type="scientific">Legionella pneumophila</name>
    <dbReference type="NCBI Taxonomy" id="446"/>
    <lineage>
        <taxon>Bacteria</taxon>
        <taxon>Pseudomonadati</taxon>
        <taxon>Pseudomonadota</taxon>
        <taxon>Gammaproteobacteria</taxon>
        <taxon>Legionellales</taxon>
        <taxon>Legionellaceae</taxon>
        <taxon>Legionella</taxon>
    </lineage>
</organism>
<gene>
    <name evidence="2" type="ORF">NCTC12000_01261</name>
</gene>
<dbReference type="InterPro" id="IPR016181">
    <property type="entry name" value="Acyl_CoA_acyltransferase"/>
</dbReference>
<keyword evidence="2" id="KW-0808">Transferase</keyword>
<sequence>MCTVHLASFVFKYMPSRSLMLQFMFFDDTYLDYKARVSYSLFCAKDFNETAAFIKANRILMTSTELAAYMLKPENYKYAIIARIKNSIVGIVLFTDFESEVFINHLCVSPIHRFKGIGSNLLKELKAFMGQRTVSYIDTSNNYMPWMEVLDVSKKAAVINQLGSFYKRSR</sequence>
<dbReference type="AlphaFoldDB" id="A0A378K7T1"/>
<dbReference type="Proteomes" id="UP000254631">
    <property type="component" value="Unassembled WGS sequence"/>
</dbReference>
<protein>
    <submittedName>
        <fullName evidence="2">Acetyltransferases</fullName>
    </submittedName>
</protein>
<accession>A0A378K7T1</accession>
<proteinExistence type="predicted"/>
<dbReference type="SUPFAM" id="SSF55729">
    <property type="entry name" value="Acyl-CoA N-acyltransferases (Nat)"/>
    <property type="match status" value="1"/>
</dbReference>
<dbReference type="Gene3D" id="3.40.630.30">
    <property type="match status" value="1"/>
</dbReference>
<name>A0A378K7T1_LEGPN</name>
<feature type="domain" description="N-acetyltransferase" evidence="1">
    <location>
        <begin position="37"/>
        <end position="170"/>
    </location>
</feature>
<evidence type="ECO:0000313" key="2">
    <source>
        <dbReference type="EMBL" id="STX79272.1"/>
    </source>
</evidence>
<dbReference type="EMBL" id="UGOL01000001">
    <property type="protein sequence ID" value="STX79272.1"/>
    <property type="molecule type" value="Genomic_DNA"/>
</dbReference>
<reference evidence="2 3" key="1">
    <citation type="submission" date="2018-06" db="EMBL/GenBank/DDBJ databases">
        <authorList>
            <consortium name="Pathogen Informatics"/>
            <person name="Doyle S."/>
        </authorList>
    </citation>
    <scope>NUCLEOTIDE SEQUENCE [LARGE SCALE GENOMIC DNA]</scope>
    <source>
        <strain evidence="2 3">NCTC12000</strain>
    </source>
</reference>
<evidence type="ECO:0000259" key="1">
    <source>
        <dbReference type="PROSITE" id="PS51186"/>
    </source>
</evidence>
<dbReference type="PROSITE" id="PS51186">
    <property type="entry name" value="GNAT"/>
    <property type="match status" value="1"/>
</dbReference>
<dbReference type="InterPro" id="IPR000182">
    <property type="entry name" value="GNAT_dom"/>
</dbReference>
<dbReference type="Pfam" id="PF00583">
    <property type="entry name" value="Acetyltransf_1"/>
    <property type="match status" value="1"/>
</dbReference>
<dbReference type="CDD" id="cd04301">
    <property type="entry name" value="NAT_SF"/>
    <property type="match status" value="1"/>
</dbReference>